<dbReference type="InterPro" id="IPR023561">
    <property type="entry name" value="Carbonic_anhydrase_a-class"/>
</dbReference>
<dbReference type="GO" id="GO:0008270">
    <property type="term" value="F:zinc ion binding"/>
    <property type="evidence" value="ECO:0007669"/>
    <property type="project" value="InterPro"/>
</dbReference>
<evidence type="ECO:0000256" key="1">
    <source>
        <dbReference type="ARBA" id="ARBA00010718"/>
    </source>
</evidence>
<dbReference type="SUPFAM" id="SSF51069">
    <property type="entry name" value="Carbonic anhydrase"/>
    <property type="match status" value="1"/>
</dbReference>
<evidence type="ECO:0000313" key="10">
    <source>
        <dbReference type="Proteomes" id="UP000035352"/>
    </source>
</evidence>
<dbReference type="InterPro" id="IPR036398">
    <property type="entry name" value="CA_dom_sf"/>
</dbReference>
<dbReference type="GO" id="GO:0004089">
    <property type="term" value="F:carbonate dehydratase activity"/>
    <property type="evidence" value="ECO:0007669"/>
    <property type="project" value="UniProtKB-EC"/>
</dbReference>
<dbReference type="CDD" id="cd03124">
    <property type="entry name" value="alpha_CA_prokaryotic_like"/>
    <property type="match status" value="1"/>
</dbReference>
<dbReference type="Gene3D" id="3.10.200.10">
    <property type="entry name" value="Alpha carbonic anhydrase"/>
    <property type="match status" value="1"/>
</dbReference>
<evidence type="ECO:0000256" key="6">
    <source>
        <dbReference type="ARBA" id="ARBA00048348"/>
    </source>
</evidence>
<dbReference type="Pfam" id="PF00194">
    <property type="entry name" value="Carb_anhydrase"/>
    <property type="match status" value="1"/>
</dbReference>
<dbReference type="Proteomes" id="UP000035352">
    <property type="component" value="Chromosome"/>
</dbReference>
<evidence type="ECO:0000313" key="9">
    <source>
        <dbReference type="EMBL" id="AKJ29661.1"/>
    </source>
</evidence>
<dbReference type="EMBL" id="CP011371">
    <property type="protein sequence ID" value="AKJ29661.1"/>
    <property type="molecule type" value="Genomic_DNA"/>
</dbReference>
<evidence type="ECO:0000259" key="8">
    <source>
        <dbReference type="PROSITE" id="PS51144"/>
    </source>
</evidence>
<dbReference type="PANTHER" id="PTHR18952">
    <property type="entry name" value="CARBONIC ANHYDRASE"/>
    <property type="match status" value="1"/>
</dbReference>
<dbReference type="STRING" id="413882.AAW51_2970"/>
<keyword evidence="5" id="KW-0456">Lyase</keyword>
<evidence type="ECO:0000256" key="5">
    <source>
        <dbReference type="ARBA" id="ARBA00023239"/>
    </source>
</evidence>
<dbReference type="PATRIC" id="fig|413882.6.peg.3100"/>
<organism evidence="9 10">
    <name type="scientific">Caldimonas brevitalea</name>
    <dbReference type="NCBI Taxonomy" id="413882"/>
    <lineage>
        <taxon>Bacteria</taxon>
        <taxon>Pseudomonadati</taxon>
        <taxon>Pseudomonadota</taxon>
        <taxon>Betaproteobacteria</taxon>
        <taxon>Burkholderiales</taxon>
        <taxon>Sphaerotilaceae</taxon>
        <taxon>Caldimonas</taxon>
    </lineage>
</organism>
<dbReference type="KEGG" id="pbh:AAW51_2970"/>
<reference evidence="9 10" key="1">
    <citation type="submission" date="2015-05" db="EMBL/GenBank/DDBJ databases">
        <authorList>
            <person name="Tang B."/>
            <person name="Yu Y."/>
        </authorList>
    </citation>
    <scope>NUCLEOTIDE SEQUENCE [LARGE SCALE GENOMIC DNA]</scope>
    <source>
        <strain evidence="9 10">DSM 7029</strain>
    </source>
</reference>
<dbReference type="AlphaFoldDB" id="A0A0G3BQK6"/>
<dbReference type="SMART" id="SM01057">
    <property type="entry name" value="Carb_anhydrase"/>
    <property type="match status" value="1"/>
</dbReference>
<evidence type="ECO:0000256" key="3">
    <source>
        <dbReference type="ARBA" id="ARBA00022723"/>
    </source>
</evidence>
<evidence type="ECO:0000256" key="7">
    <source>
        <dbReference type="SAM" id="MobiDB-lite"/>
    </source>
</evidence>
<accession>A0A0G3BQK6</accession>
<evidence type="ECO:0000256" key="4">
    <source>
        <dbReference type="ARBA" id="ARBA00022833"/>
    </source>
</evidence>
<protein>
    <recommendedName>
        <fullName evidence="2">carbonic anhydrase</fullName>
        <ecNumber evidence="2">4.2.1.1</ecNumber>
    </recommendedName>
</protein>
<feature type="region of interest" description="Disordered" evidence="7">
    <location>
        <begin position="1"/>
        <end position="20"/>
    </location>
</feature>
<sequence>MECGKAFAPEPAGGGAEPRTGPHFPTVVAMMRTLSSATVALSLMTLAAPTASATPPDAAPHWHYTGPAGPAAWAQLDPQFAACSTGRLQSPIDIRDATPAPLPPLEFGYGSISPAIVNNGHTVQVNVPPGHVLKVGERRYELQQFHFHTPSEERIQGRASAMVAHLVHRDAEGHLGVVAVLLQPGEQRSGFDAVFEHLPQRAGETLTVENLSLDLPSLLPATSRYFDYEGSLTTPPCSEGVHWMVLREPVRLSPRHIKAFRRLYGSNARPVQPLNGRPIKVSP</sequence>
<comment type="catalytic activity">
    <reaction evidence="6">
        <text>hydrogencarbonate + H(+) = CO2 + H2O</text>
        <dbReference type="Rhea" id="RHEA:10748"/>
        <dbReference type="ChEBI" id="CHEBI:15377"/>
        <dbReference type="ChEBI" id="CHEBI:15378"/>
        <dbReference type="ChEBI" id="CHEBI:16526"/>
        <dbReference type="ChEBI" id="CHEBI:17544"/>
        <dbReference type="EC" id="4.2.1.1"/>
    </reaction>
</comment>
<gene>
    <name evidence="9" type="primary">cah</name>
    <name evidence="9" type="ORF">AAW51_2970</name>
</gene>
<keyword evidence="4" id="KW-0862">Zinc</keyword>
<keyword evidence="10" id="KW-1185">Reference proteome</keyword>
<dbReference type="InterPro" id="IPR001148">
    <property type="entry name" value="CA_dom"/>
</dbReference>
<keyword evidence="3" id="KW-0479">Metal-binding</keyword>
<comment type="similarity">
    <text evidence="1">Belongs to the alpha-carbonic anhydrase family.</text>
</comment>
<evidence type="ECO:0000256" key="2">
    <source>
        <dbReference type="ARBA" id="ARBA00012925"/>
    </source>
</evidence>
<feature type="domain" description="Alpha-carbonic anhydrase" evidence="8">
    <location>
        <begin position="60"/>
        <end position="283"/>
    </location>
</feature>
<dbReference type="PROSITE" id="PS51144">
    <property type="entry name" value="ALPHA_CA_2"/>
    <property type="match status" value="1"/>
</dbReference>
<dbReference type="InterPro" id="IPR041891">
    <property type="entry name" value="Alpha_CA_prokaryot-like"/>
</dbReference>
<name>A0A0G3BQK6_9BURK</name>
<dbReference type="EC" id="4.2.1.1" evidence="2"/>
<proteinExistence type="inferred from homology"/>
<dbReference type="PANTHER" id="PTHR18952:SF265">
    <property type="entry name" value="CARBONIC ANHYDRASE"/>
    <property type="match status" value="1"/>
</dbReference>